<comment type="function">
    <text evidence="5">Subunit of the V1 complex of vacuolar(H+)-ATPase (V-ATPase), a multisubunit enzyme composed of a peripheral complex (V1) that hydrolyzes ATP and a membrane integral complex (V0) that translocates protons. V-ATPase is responsible for acidifying and maintaining the pH of intracellular compartments.</text>
</comment>
<comment type="subunit">
    <text evidence="5">V-ATPase is a heteromultimeric enzyme made up of two complexes: the ATP-hydrolytic V1 complex and the proton translocation V0 complex.</text>
</comment>
<dbReference type="Proteomes" id="UP000521872">
    <property type="component" value="Unassembled WGS sequence"/>
</dbReference>
<keyword evidence="4 5" id="KW-0406">Ion transport</keyword>
<dbReference type="Pfam" id="PF03224">
    <property type="entry name" value="V-ATPase_H_N"/>
    <property type="match status" value="2"/>
</dbReference>
<keyword evidence="3 5" id="KW-0375">Hydrogen ion transport</keyword>
<evidence type="ECO:0000256" key="2">
    <source>
        <dbReference type="ARBA" id="ARBA00022448"/>
    </source>
</evidence>
<evidence type="ECO:0000313" key="8">
    <source>
        <dbReference type="Proteomes" id="UP000521872"/>
    </source>
</evidence>
<dbReference type="Gene3D" id="1.25.10.10">
    <property type="entry name" value="Leucine-rich Repeat Variant"/>
    <property type="match status" value="1"/>
</dbReference>
<dbReference type="EMBL" id="JAACJL010000044">
    <property type="protein sequence ID" value="KAF4615328.1"/>
    <property type="molecule type" value="Genomic_DNA"/>
</dbReference>
<evidence type="ECO:0000256" key="5">
    <source>
        <dbReference type="PIRNR" id="PIRNR032184"/>
    </source>
</evidence>
<dbReference type="PANTHER" id="PTHR10698">
    <property type="entry name" value="V-TYPE PROTON ATPASE SUBUNIT H"/>
    <property type="match status" value="1"/>
</dbReference>
<dbReference type="AlphaFoldDB" id="A0A8H4VMF9"/>
<feature type="domain" description="ATPase V1 complex subunit H C-terminal" evidence="6">
    <location>
        <begin position="328"/>
        <end position="443"/>
    </location>
</feature>
<comment type="similarity">
    <text evidence="1 5">Belongs to the V-ATPase H subunit family.</text>
</comment>
<evidence type="ECO:0000256" key="3">
    <source>
        <dbReference type="ARBA" id="ARBA00022781"/>
    </source>
</evidence>
<dbReference type="InterPro" id="IPR011989">
    <property type="entry name" value="ARM-like"/>
</dbReference>
<protein>
    <recommendedName>
        <fullName evidence="5">V-type proton ATPase subunit H</fullName>
    </recommendedName>
</protein>
<organism evidence="7 8">
    <name type="scientific">Agrocybe pediades</name>
    <dbReference type="NCBI Taxonomy" id="84607"/>
    <lineage>
        <taxon>Eukaryota</taxon>
        <taxon>Fungi</taxon>
        <taxon>Dikarya</taxon>
        <taxon>Basidiomycota</taxon>
        <taxon>Agaricomycotina</taxon>
        <taxon>Agaricomycetes</taxon>
        <taxon>Agaricomycetidae</taxon>
        <taxon>Agaricales</taxon>
        <taxon>Agaricineae</taxon>
        <taxon>Strophariaceae</taxon>
        <taxon>Agrocybe</taxon>
    </lineage>
</organism>
<dbReference type="InterPro" id="IPR016024">
    <property type="entry name" value="ARM-type_fold"/>
</dbReference>
<accession>A0A8H4VMF9</accession>
<gene>
    <name evidence="7" type="ORF">D9613_002847</name>
</gene>
<name>A0A8H4VMF9_9AGAR</name>
<dbReference type="InterPro" id="IPR011987">
    <property type="entry name" value="ATPase_V1-cplx_hsu_C"/>
</dbReference>
<keyword evidence="2 5" id="KW-0813">Transport</keyword>
<sequence length="446" mass="50573">MSISLLSSAYLDENSARIRSKLVPWEVGYQRADLITVDELAYIKKVDRQPRARCEAVLLSEGSTYAYLYLSLLKKLQRVDTMQCLLILITDALQGSFKLPLPVVQSTLTPHILYEDHEERIPLFLKASETDPDLPYVPLLRALDAQDEFVQLKTAQILTVLLSAETAPLRSEHLQPFLNVLSSFIQGPSSNKRDIAVQCLESLLSRPDCRQEVWRIPTIIAGFVDILKRNPGPQMSYQVSFSLNFDIIPILVQVVQSAVKEKVIRVIVATFREKNLVTKAPAANLPAMLVSQLLPFVKNLATRKWSDEDIIEDVLFLKDELNNRFQSLTTYDEYTSELASGHLSWTPVHESDDFWKENAMKLNDKDYEQLKTLINLLKNSNDSTVLAVAAHDIGQYVKHYERGKNPVSELGGKARVMELMTHPDSDVRYRALISVQHLVSQPWVTA</sequence>
<dbReference type="InterPro" id="IPR004908">
    <property type="entry name" value="ATPase_V1-cplx_hsu"/>
</dbReference>
<evidence type="ECO:0000256" key="4">
    <source>
        <dbReference type="ARBA" id="ARBA00023065"/>
    </source>
</evidence>
<evidence type="ECO:0000256" key="1">
    <source>
        <dbReference type="ARBA" id="ARBA00008613"/>
    </source>
</evidence>
<dbReference type="InterPro" id="IPR038497">
    <property type="entry name" value="ATPase_V1-cplx_hsu_C_sf"/>
</dbReference>
<dbReference type="PIRSF" id="PIRSF032184">
    <property type="entry name" value="ATPase_V1_H"/>
    <property type="match status" value="1"/>
</dbReference>
<comment type="caution">
    <text evidence="7">The sequence shown here is derived from an EMBL/GenBank/DDBJ whole genome shotgun (WGS) entry which is preliminary data.</text>
</comment>
<keyword evidence="8" id="KW-1185">Reference proteome</keyword>
<reference evidence="7 8" key="1">
    <citation type="submission" date="2019-12" db="EMBL/GenBank/DDBJ databases">
        <authorList>
            <person name="Floudas D."/>
            <person name="Bentzer J."/>
            <person name="Ahren D."/>
            <person name="Johansson T."/>
            <person name="Persson P."/>
            <person name="Tunlid A."/>
        </authorList>
    </citation>
    <scope>NUCLEOTIDE SEQUENCE [LARGE SCALE GENOMIC DNA]</scope>
    <source>
        <strain evidence="7 8">CBS 102.39</strain>
    </source>
</reference>
<dbReference type="GO" id="GO:0000221">
    <property type="term" value="C:vacuolar proton-transporting V-type ATPase, V1 domain"/>
    <property type="evidence" value="ECO:0007669"/>
    <property type="project" value="UniProtKB-UniRule"/>
</dbReference>
<evidence type="ECO:0000259" key="6">
    <source>
        <dbReference type="Pfam" id="PF11698"/>
    </source>
</evidence>
<dbReference type="Pfam" id="PF11698">
    <property type="entry name" value="V-ATPase_H_C"/>
    <property type="match status" value="1"/>
</dbReference>
<evidence type="ECO:0000313" key="7">
    <source>
        <dbReference type="EMBL" id="KAF4615328.1"/>
    </source>
</evidence>
<dbReference type="GO" id="GO:0046961">
    <property type="term" value="F:proton-transporting ATPase activity, rotational mechanism"/>
    <property type="evidence" value="ECO:0007669"/>
    <property type="project" value="UniProtKB-UniRule"/>
</dbReference>
<dbReference type="GO" id="GO:0000329">
    <property type="term" value="C:fungal-type vacuole membrane"/>
    <property type="evidence" value="ECO:0007669"/>
    <property type="project" value="TreeGrafter"/>
</dbReference>
<dbReference type="SUPFAM" id="SSF48371">
    <property type="entry name" value="ARM repeat"/>
    <property type="match status" value="1"/>
</dbReference>
<proteinExistence type="inferred from homology"/>
<dbReference type="Gene3D" id="1.25.40.150">
    <property type="entry name" value="V-type ATPase, subunit H, C-terminal domain"/>
    <property type="match status" value="1"/>
</dbReference>
<dbReference type="PANTHER" id="PTHR10698:SF0">
    <property type="entry name" value="V-TYPE PROTON ATPASE SUBUNIT H"/>
    <property type="match status" value="1"/>
</dbReference>